<accession>A0A5C2SNK2</accession>
<evidence type="ECO:0000313" key="4">
    <source>
        <dbReference type="Proteomes" id="UP000313359"/>
    </source>
</evidence>
<dbReference type="GO" id="GO:0003968">
    <property type="term" value="F:RNA-directed RNA polymerase activity"/>
    <property type="evidence" value="ECO:0007669"/>
    <property type="project" value="UniProtKB-KW"/>
</dbReference>
<evidence type="ECO:0000313" key="3">
    <source>
        <dbReference type="EMBL" id="RPD63036.1"/>
    </source>
</evidence>
<keyword evidence="1" id="KW-0696">RNA-directed RNA polymerase</keyword>
<keyword evidence="4" id="KW-1185">Reference proteome</keyword>
<dbReference type="OrthoDB" id="6513042at2759"/>
<reference evidence="3" key="1">
    <citation type="journal article" date="2018" name="Genome Biol. Evol.">
        <title>Genomics and development of Lentinus tigrinus, a white-rot wood-decaying mushroom with dimorphic fruiting bodies.</title>
        <authorList>
            <person name="Wu B."/>
            <person name="Xu Z."/>
            <person name="Knudson A."/>
            <person name="Carlson A."/>
            <person name="Chen N."/>
            <person name="Kovaka S."/>
            <person name="LaButti K."/>
            <person name="Lipzen A."/>
            <person name="Pennachio C."/>
            <person name="Riley R."/>
            <person name="Schakwitz W."/>
            <person name="Umezawa K."/>
            <person name="Ohm R.A."/>
            <person name="Grigoriev I.V."/>
            <person name="Nagy L.G."/>
            <person name="Gibbons J."/>
            <person name="Hibbett D."/>
        </authorList>
    </citation>
    <scope>NUCLEOTIDE SEQUENCE [LARGE SCALE GENOMIC DNA]</scope>
    <source>
        <strain evidence="3">ALCF2SS1-6</strain>
    </source>
</reference>
<dbReference type="EMBL" id="ML122257">
    <property type="protein sequence ID" value="RPD63036.1"/>
    <property type="molecule type" value="Genomic_DNA"/>
</dbReference>
<keyword evidence="1" id="KW-0548">Nucleotidyltransferase</keyword>
<proteinExistence type="inferred from homology"/>
<feature type="non-terminal residue" evidence="3">
    <location>
        <position position="1"/>
    </location>
</feature>
<evidence type="ECO:0000259" key="2">
    <source>
        <dbReference type="Pfam" id="PF05183"/>
    </source>
</evidence>
<feature type="domain" description="RDRP core" evidence="2">
    <location>
        <begin position="1"/>
        <end position="50"/>
    </location>
</feature>
<protein>
    <recommendedName>
        <fullName evidence="1">RNA-dependent RNA polymerase</fullName>
        <ecNumber evidence="1">2.7.7.48</ecNumber>
    </recommendedName>
</protein>
<comment type="similarity">
    <text evidence="1">Belongs to the RdRP family.</text>
</comment>
<dbReference type="STRING" id="1328759.A0A5C2SNK2"/>
<keyword evidence="1" id="KW-0808">Transferase</keyword>
<sequence length="56" mass="6419">MMDFATNHVLRELKHRARIPVPGNDSWTLVGIPDEYGWLKENEVLVCVDSPDEPDL</sequence>
<dbReference type="Proteomes" id="UP000313359">
    <property type="component" value="Unassembled WGS sequence"/>
</dbReference>
<keyword evidence="1" id="KW-0694">RNA-binding</keyword>
<gene>
    <name evidence="3" type="ORF">L227DRAFT_572890</name>
</gene>
<dbReference type="GO" id="GO:0003723">
    <property type="term" value="F:RNA binding"/>
    <property type="evidence" value="ECO:0007669"/>
    <property type="project" value="UniProtKB-KW"/>
</dbReference>
<feature type="non-terminal residue" evidence="3">
    <location>
        <position position="56"/>
    </location>
</feature>
<dbReference type="Pfam" id="PF05183">
    <property type="entry name" value="RdRP"/>
    <property type="match status" value="1"/>
</dbReference>
<dbReference type="EC" id="2.7.7.48" evidence="1"/>
<name>A0A5C2SNK2_9APHY</name>
<comment type="catalytic activity">
    <reaction evidence="1">
        <text>RNA(n) + a ribonucleoside 5'-triphosphate = RNA(n+1) + diphosphate</text>
        <dbReference type="Rhea" id="RHEA:21248"/>
        <dbReference type="Rhea" id="RHEA-COMP:14527"/>
        <dbReference type="Rhea" id="RHEA-COMP:17342"/>
        <dbReference type="ChEBI" id="CHEBI:33019"/>
        <dbReference type="ChEBI" id="CHEBI:61557"/>
        <dbReference type="ChEBI" id="CHEBI:140395"/>
        <dbReference type="EC" id="2.7.7.48"/>
    </reaction>
</comment>
<dbReference type="InterPro" id="IPR057596">
    <property type="entry name" value="RDRP_core"/>
</dbReference>
<dbReference type="AlphaFoldDB" id="A0A5C2SNK2"/>
<evidence type="ECO:0000256" key="1">
    <source>
        <dbReference type="RuleBase" id="RU363098"/>
    </source>
</evidence>
<organism evidence="3 4">
    <name type="scientific">Lentinus tigrinus ALCF2SS1-6</name>
    <dbReference type="NCBI Taxonomy" id="1328759"/>
    <lineage>
        <taxon>Eukaryota</taxon>
        <taxon>Fungi</taxon>
        <taxon>Dikarya</taxon>
        <taxon>Basidiomycota</taxon>
        <taxon>Agaricomycotina</taxon>
        <taxon>Agaricomycetes</taxon>
        <taxon>Polyporales</taxon>
        <taxon>Polyporaceae</taxon>
        <taxon>Lentinus</taxon>
    </lineage>
</organism>